<keyword evidence="1" id="KW-0472">Membrane</keyword>
<feature type="transmembrane region" description="Helical" evidence="1">
    <location>
        <begin position="6"/>
        <end position="22"/>
    </location>
</feature>
<gene>
    <name evidence="2" type="ORF">OXH18_18970</name>
</gene>
<dbReference type="InterPro" id="IPR025578">
    <property type="entry name" value="DUF4359"/>
</dbReference>
<sequence length="119" mass="13324">MVRTIVKAGIVTVGLMAIAILTNPTRKDYRDYVVYKTCRQADRPPAVQAACTTIRALPRPSGQWVVDQYVRRRNYWLFSIYLVDSPLVRDVSLGVGGHFIELESSLPRDAEAGEINLSS</sequence>
<keyword evidence="1" id="KW-0812">Transmembrane</keyword>
<proteinExistence type="predicted"/>
<dbReference type="AlphaFoldDB" id="A0A9E9C978"/>
<reference evidence="2" key="1">
    <citation type="submission" date="2022-12" db="EMBL/GenBank/DDBJ databases">
        <title>Polyphasic identification of a Novel Hot-Spring Cyanobacterium Ocullathermofonsia sinensis gen nov. sp. nov. and Genomic Insights on its Adaptations to the Thermal Habitat.</title>
        <authorList>
            <person name="Daroch M."/>
            <person name="Tang J."/>
            <person name="Jiang Y."/>
        </authorList>
    </citation>
    <scope>NUCLEOTIDE SEQUENCE</scope>
    <source>
        <strain evidence="2">PKUAC-SCTA174</strain>
    </source>
</reference>
<dbReference type="Proteomes" id="UP001163152">
    <property type="component" value="Chromosome"/>
</dbReference>
<protein>
    <submittedName>
        <fullName evidence="2">DUF4359 domain-containing protein</fullName>
    </submittedName>
</protein>
<evidence type="ECO:0000256" key="1">
    <source>
        <dbReference type="SAM" id="Phobius"/>
    </source>
</evidence>
<dbReference type="EMBL" id="CP113797">
    <property type="protein sequence ID" value="WAL59237.1"/>
    <property type="molecule type" value="Genomic_DNA"/>
</dbReference>
<dbReference type="KEGG" id="tsin:OXH18_18970"/>
<name>A0A9E9C978_9CYAN</name>
<keyword evidence="3" id="KW-1185">Reference proteome</keyword>
<evidence type="ECO:0000313" key="2">
    <source>
        <dbReference type="EMBL" id="WAL59237.1"/>
    </source>
</evidence>
<accession>A0A9E9C978</accession>
<dbReference type="Pfam" id="PF14271">
    <property type="entry name" value="DUF4359"/>
    <property type="match status" value="1"/>
</dbReference>
<evidence type="ECO:0000313" key="3">
    <source>
        <dbReference type="Proteomes" id="UP001163152"/>
    </source>
</evidence>
<dbReference type="RefSeq" id="WP_268608942.1">
    <property type="nucleotide sequence ID" value="NZ_CP113797.1"/>
</dbReference>
<keyword evidence="1" id="KW-1133">Transmembrane helix</keyword>
<organism evidence="2 3">
    <name type="scientific">Thermocoleostomius sinensis A174</name>
    <dbReference type="NCBI Taxonomy" id="2016057"/>
    <lineage>
        <taxon>Bacteria</taxon>
        <taxon>Bacillati</taxon>
        <taxon>Cyanobacteriota</taxon>
        <taxon>Cyanophyceae</taxon>
        <taxon>Oculatellales</taxon>
        <taxon>Oculatellaceae</taxon>
        <taxon>Thermocoleostomius</taxon>
    </lineage>
</organism>